<feature type="transmembrane region" description="Helical" evidence="2">
    <location>
        <begin position="59"/>
        <end position="81"/>
    </location>
</feature>
<feature type="transmembrane region" description="Helical" evidence="2">
    <location>
        <begin position="105"/>
        <end position="129"/>
    </location>
</feature>
<protein>
    <recommendedName>
        <fullName evidence="3">Transglutaminase-like domain-containing protein</fullName>
    </recommendedName>
</protein>
<keyword evidence="2" id="KW-1133">Transmembrane helix</keyword>
<dbReference type="InterPro" id="IPR052901">
    <property type="entry name" value="Bact_TGase-like"/>
</dbReference>
<proteinExistence type="predicted"/>
<feature type="transmembrane region" description="Helical" evidence="2">
    <location>
        <begin position="160"/>
        <end position="181"/>
    </location>
</feature>
<feature type="transmembrane region" description="Helical" evidence="2">
    <location>
        <begin position="587"/>
        <end position="611"/>
    </location>
</feature>
<name>A0A5Q2FIN9_9ACTN</name>
<feature type="region of interest" description="Disordered" evidence="1">
    <location>
        <begin position="375"/>
        <end position="402"/>
    </location>
</feature>
<feature type="compositionally biased region" description="Low complexity" evidence="1">
    <location>
        <begin position="556"/>
        <end position="575"/>
    </location>
</feature>
<dbReference type="RefSeq" id="WP_153572755.1">
    <property type="nucleotide sequence ID" value="NZ_CP045725.1"/>
</dbReference>
<feature type="transmembrane region" description="Helical" evidence="2">
    <location>
        <begin position="7"/>
        <end position="26"/>
    </location>
</feature>
<keyword evidence="2" id="KW-0472">Membrane</keyword>
<dbReference type="PANTHER" id="PTHR42736">
    <property type="entry name" value="PROTEIN-GLUTAMINE GAMMA-GLUTAMYLTRANSFERASE"/>
    <property type="match status" value="1"/>
</dbReference>
<evidence type="ECO:0000313" key="4">
    <source>
        <dbReference type="EMBL" id="QGF24226.1"/>
    </source>
</evidence>
<keyword evidence="5" id="KW-1185">Reference proteome</keyword>
<dbReference type="AlphaFoldDB" id="A0A5Q2FIN9"/>
<dbReference type="Pfam" id="PF01841">
    <property type="entry name" value="Transglut_core"/>
    <property type="match status" value="1"/>
</dbReference>
<dbReference type="InterPro" id="IPR038765">
    <property type="entry name" value="Papain-like_cys_pep_sf"/>
</dbReference>
<organism evidence="4 5">
    <name type="scientific">Raineyella fluvialis</name>
    <dbReference type="NCBI Taxonomy" id="2662261"/>
    <lineage>
        <taxon>Bacteria</taxon>
        <taxon>Bacillati</taxon>
        <taxon>Actinomycetota</taxon>
        <taxon>Actinomycetes</taxon>
        <taxon>Propionibacteriales</taxon>
        <taxon>Propionibacteriaceae</taxon>
        <taxon>Raineyella</taxon>
    </lineage>
</organism>
<dbReference type="EMBL" id="CP045725">
    <property type="protein sequence ID" value="QGF24226.1"/>
    <property type="molecule type" value="Genomic_DNA"/>
</dbReference>
<dbReference type="SUPFAM" id="SSF54001">
    <property type="entry name" value="Cysteine proteinases"/>
    <property type="match status" value="1"/>
</dbReference>
<dbReference type="InterPro" id="IPR002931">
    <property type="entry name" value="Transglutaminase-like"/>
</dbReference>
<sequence length="756" mass="81194">MIRPIDRTGGAIVGASVLATLLLLPFTQDPSYLISAIPLAVLLGGIGLVLRRLRVNDGIVFLAQLVLLVVYLFSISLSLGMPGQGLVGLFSEGVRHMSTHTTPMIANPGLTLLLVATVGVTTVLTDLLAEGVDRPAWAILPSLTLYLIGAIGLLHDIPWWTVVVLAVGYLWILLADGINAAETWPRHLERTVRLTGRITPLAVRMGGIVAAAAVATTLAVGLLVPLPPAHQLNGGQLNQDSGPIQLADPMLDMRRNLSQPADAEVLTYTTDAPQGEYLRMASLSVFDSKGWQNASFHLTQGNTLPPPPGQDTLGKDVRTQVKVTDFRSEYLPLPYAPKRFDAPGQWAYGTDSLVVVATGKDRTAATRNLSYSVTSIDTSPDGPKLSTAMAGQPSDANLTTSVPQDMPQEIVDLALKITQAEPTPALKAAAIQKYLRSDTFTYSLEPQPGTGYDAMKRFLLQDHKGYCEQFAGSMAAMARVVGIPSRVAVGWLPGTKKGDGYSVTLHNMHAWPELYFEGVGWVRFEPTPGVAVPPAWTMTAPEQPTASPTPTPSPSATPSTTSEATPTPSASTAPVAPAPPVINVLAILARVGLAIVLLALVTGLLALPGLFRRRLRTRRLAPTEGERLDSSHRAVDAAWAEVRDTFVDYGYPWPAGSPRAVGRQSAGVLPEESGRSLVTLSRQVERSRYAESAVHSGDLAALVGSIRDGVRNDKAWDVRLLGEWWPKSWWRTLGEALTWHALRARATAAIARRRDR</sequence>
<evidence type="ECO:0000256" key="1">
    <source>
        <dbReference type="SAM" id="MobiDB-lite"/>
    </source>
</evidence>
<evidence type="ECO:0000256" key="2">
    <source>
        <dbReference type="SAM" id="Phobius"/>
    </source>
</evidence>
<reference evidence="4 5" key="1">
    <citation type="submission" date="2019-10" db="EMBL/GenBank/DDBJ databases">
        <title>Genomic analysis of Raineyella sp. CBA3103.</title>
        <authorList>
            <person name="Roh S.W."/>
        </authorList>
    </citation>
    <scope>NUCLEOTIDE SEQUENCE [LARGE SCALE GENOMIC DNA]</scope>
    <source>
        <strain evidence="4 5">CBA3103</strain>
    </source>
</reference>
<dbReference type="Gene3D" id="3.10.620.30">
    <property type="match status" value="1"/>
</dbReference>
<evidence type="ECO:0000259" key="3">
    <source>
        <dbReference type="SMART" id="SM00460"/>
    </source>
</evidence>
<dbReference type="InterPro" id="IPR021878">
    <property type="entry name" value="TgpA_N"/>
</dbReference>
<feature type="transmembrane region" description="Helical" evidence="2">
    <location>
        <begin position="201"/>
        <end position="224"/>
    </location>
</feature>
<gene>
    <name evidence="4" type="ORF">Rai3103_11715</name>
</gene>
<evidence type="ECO:0000313" key="5">
    <source>
        <dbReference type="Proteomes" id="UP000386847"/>
    </source>
</evidence>
<feature type="transmembrane region" description="Helical" evidence="2">
    <location>
        <begin position="136"/>
        <end position="154"/>
    </location>
</feature>
<dbReference type="SMART" id="SM00460">
    <property type="entry name" value="TGc"/>
    <property type="match status" value="1"/>
</dbReference>
<dbReference type="Proteomes" id="UP000386847">
    <property type="component" value="Chromosome"/>
</dbReference>
<dbReference type="PANTHER" id="PTHR42736:SF1">
    <property type="entry name" value="PROTEIN-GLUTAMINE GAMMA-GLUTAMYLTRANSFERASE"/>
    <property type="match status" value="1"/>
</dbReference>
<dbReference type="Pfam" id="PF11992">
    <property type="entry name" value="TgpA_N"/>
    <property type="match status" value="1"/>
</dbReference>
<accession>A0A5Q2FIN9</accession>
<feature type="region of interest" description="Disordered" evidence="1">
    <location>
        <begin position="535"/>
        <end position="575"/>
    </location>
</feature>
<keyword evidence="2" id="KW-0812">Transmembrane</keyword>
<feature type="domain" description="Transglutaminase-like" evidence="3">
    <location>
        <begin position="459"/>
        <end position="528"/>
    </location>
</feature>
<feature type="transmembrane region" description="Helical" evidence="2">
    <location>
        <begin position="32"/>
        <end position="50"/>
    </location>
</feature>
<dbReference type="KEGG" id="rain:Rai3103_11715"/>